<evidence type="ECO:0000313" key="3">
    <source>
        <dbReference type="Proteomes" id="UP000555564"/>
    </source>
</evidence>
<feature type="domain" description="MbtH-like" evidence="1">
    <location>
        <begin position="2"/>
        <end position="52"/>
    </location>
</feature>
<dbReference type="SUPFAM" id="SSF160582">
    <property type="entry name" value="MbtH-like"/>
    <property type="match status" value="1"/>
</dbReference>
<dbReference type="PANTHER" id="PTHR38444:SF1">
    <property type="entry name" value="ENTEROBACTIN BIOSYNTHESIS PROTEIN YBDZ"/>
    <property type="match status" value="1"/>
</dbReference>
<keyword evidence="3" id="KW-1185">Reference proteome</keyword>
<dbReference type="InterPro" id="IPR038020">
    <property type="entry name" value="MbtH-like_sf"/>
</dbReference>
<dbReference type="AlphaFoldDB" id="A0A7X0M9Q8"/>
<proteinExistence type="predicted"/>
<sequence>MNPFDNEDSRYLVLVNDEEQRSLWPESIGVPQGWRVAHGPGSRQSCLDHIDAVWTDIRPKSSRTAGR</sequence>
<dbReference type="InterPro" id="IPR005153">
    <property type="entry name" value="MbtH-like_dom"/>
</dbReference>
<accession>A0A7X0M9Q8</accession>
<dbReference type="GO" id="GO:0019290">
    <property type="term" value="P:siderophore biosynthetic process"/>
    <property type="evidence" value="ECO:0007669"/>
    <property type="project" value="TreeGrafter"/>
</dbReference>
<dbReference type="PANTHER" id="PTHR38444">
    <property type="entry name" value="ENTEROBACTIN BIOSYNTHESIS PROTEIN YBDZ"/>
    <property type="match status" value="1"/>
</dbReference>
<dbReference type="InterPro" id="IPR037407">
    <property type="entry name" value="MLP_fam"/>
</dbReference>
<protein>
    <submittedName>
        <fullName evidence="2">Uncharacterized protein YbdZ (MbtH family)</fullName>
    </submittedName>
</protein>
<reference evidence="2 3" key="1">
    <citation type="submission" date="2020-08" db="EMBL/GenBank/DDBJ databases">
        <title>Sequencing the genomes of 1000 actinobacteria strains.</title>
        <authorList>
            <person name="Klenk H.-P."/>
        </authorList>
    </citation>
    <scope>NUCLEOTIDE SEQUENCE [LARGE SCALE GENOMIC DNA]</scope>
    <source>
        <strain evidence="2 3">DSM 44936</strain>
    </source>
</reference>
<dbReference type="Pfam" id="PF03621">
    <property type="entry name" value="MbtH"/>
    <property type="match status" value="1"/>
</dbReference>
<dbReference type="Proteomes" id="UP000555564">
    <property type="component" value="Unassembled WGS sequence"/>
</dbReference>
<organism evidence="2 3">
    <name type="scientific">Sphaerisporangium rubeum</name>
    <dbReference type="NCBI Taxonomy" id="321317"/>
    <lineage>
        <taxon>Bacteria</taxon>
        <taxon>Bacillati</taxon>
        <taxon>Actinomycetota</taxon>
        <taxon>Actinomycetes</taxon>
        <taxon>Streptosporangiales</taxon>
        <taxon>Streptosporangiaceae</taxon>
        <taxon>Sphaerisporangium</taxon>
    </lineage>
</organism>
<dbReference type="EMBL" id="JACHIU010000001">
    <property type="protein sequence ID" value="MBB6476732.1"/>
    <property type="molecule type" value="Genomic_DNA"/>
</dbReference>
<dbReference type="GO" id="GO:0005829">
    <property type="term" value="C:cytosol"/>
    <property type="evidence" value="ECO:0007669"/>
    <property type="project" value="TreeGrafter"/>
</dbReference>
<evidence type="ECO:0000313" key="2">
    <source>
        <dbReference type="EMBL" id="MBB6476732.1"/>
    </source>
</evidence>
<comment type="caution">
    <text evidence="2">The sequence shown here is derived from an EMBL/GenBank/DDBJ whole genome shotgun (WGS) entry which is preliminary data.</text>
</comment>
<name>A0A7X0M9Q8_9ACTN</name>
<dbReference type="RefSeq" id="WP_184986961.1">
    <property type="nucleotide sequence ID" value="NZ_BAAALO010000021.1"/>
</dbReference>
<dbReference type="Gene3D" id="3.90.820.10">
    <property type="entry name" value="Structural Genomics, Unknown Function 30-nov-00 1gh9 Mol_id"/>
    <property type="match status" value="1"/>
</dbReference>
<gene>
    <name evidence="2" type="ORF">BJ992_006163</name>
</gene>
<dbReference type="SMART" id="SM00923">
    <property type="entry name" value="MbtH"/>
    <property type="match status" value="1"/>
</dbReference>
<evidence type="ECO:0000259" key="1">
    <source>
        <dbReference type="SMART" id="SM00923"/>
    </source>
</evidence>